<name>A0AAU8JBN6_9CYAN</name>
<sequence>MNAHTFDSHSVVCPICHRTGPIHPGQMLGGLYTCPHCQARLVISLSGHYVRDPFTFRQAPVEQLLRRQSRPWARILRDVGLTKPVSLMALLVSAVVAGVTLAVIQGWSFERDPVPDALEAPHETISSVEDSL</sequence>
<keyword evidence="1" id="KW-1133">Transmembrane helix</keyword>
<accession>A0AAU8JBN6</accession>
<keyword evidence="1" id="KW-0472">Membrane</keyword>
<protein>
    <submittedName>
        <fullName evidence="2">Uncharacterized protein</fullName>
    </submittedName>
</protein>
<organism evidence="2">
    <name type="scientific">Planktothricoides raciborskii GIHE-MW2</name>
    <dbReference type="NCBI Taxonomy" id="2792601"/>
    <lineage>
        <taxon>Bacteria</taxon>
        <taxon>Bacillati</taxon>
        <taxon>Cyanobacteriota</taxon>
        <taxon>Cyanophyceae</taxon>
        <taxon>Oscillatoriophycideae</taxon>
        <taxon>Oscillatoriales</taxon>
        <taxon>Oscillatoriaceae</taxon>
        <taxon>Planktothricoides</taxon>
    </lineage>
</organism>
<dbReference type="RefSeq" id="WP_054466644.1">
    <property type="nucleotide sequence ID" value="NZ_CP159837.1"/>
</dbReference>
<gene>
    <name evidence="2" type="ORF">ABWT76_005377</name>
</gene>
<feature type="transmembrane region" description="Helical" evidence="1">
    <location>
        <begin position="85"/>
        <end position="107"/>
    </location>
</feature>
<dbReference type="EMBL" id="CP159837">
    <property type="protein sequence ID" value="XCM36606.1"/>
    <property type="molecule type" value="Genomic_DNA"/>
</dbReference>
<evidence type="ECO:0000256" key="1">
    <source>
        <dbReference type="SAM" id="Phobius"/>
    </source>
</evidence>
<evidence type="ECO:0000313" key="2">
    <source>
        <dbReference type="EMBL" id="XCM36606.1"/>
    </source>
</evidence>
<keyword evidence="1" id="KW-0812">Transmembrane</keyword>
<dbReference type="AlphaFoldDB" id="A0AAU8JBN6"/>
<proteinExistence type="predicted"/>
<reference evidence="2" key="1">
    <citation type="submission" date="2024-07" db="EMBL/GenBank/DDBJ databases">
        <authorList>
            <person name="Kim Y.J."/>
            <person name="Jeong J.Y."/>
        </authorList>
    </citation>
    <scope>NUCLEOTIDE SEQUENCE</scope>
    <source>
        <strain evidence="2">GIHE-MW2</strain>
    </source>
</reference>